<gene>
    <name evidence="1" type="ORF">RJ53_04950</name>
</gene>
<evidence type="ECO:0000313" key="2">
    <source>
        <dbReference type="Proteomes" id="UP000730161"/>
    </source>
</evidence>
<dbReference type="Proteomes" id="UP000730161">
    <property type="component" value="Unassembled WGS sequence"/>
</dbReference>
<accession>A0A8J8B4M7</accession>
<name>A0A8J8B4M7_9EURY</name>
<evidence type="ECO:0000313" key="1">
    <source>
        <dbReference type="EMBL" id="MBR1368891.1"/>
    </source>
</evidence>
<organism evidence="1 2">
    <name type="scientific">Methanocalculus chunghsingensis</name>
    <dbReference type="NCBI Taxonomy" id="156457"/>
    <lineage>
        <taxon>Archaea</taxon>
        <taxon>Methanobacteriati</taxon>
        <taxon>Methanobacteriota</taxon>
        <taxon>Stenosarchaea group</taxon>
        <taxon>Methanomicrobia</taxon>
        <taxon>Methanomicrobiales</taxon>
        <taxon>Methanocalculaceae</taxon>
        <taxon>Methanocalculus</taxon>
    </lineage>
</organism>
<keyword evidence="2" id="KW-1185">Reference proteome</keyword>
<sequence length="145" mass="17012">MEMKDYQTVIEENFLTLREMVEVYNFKAAFTIVSDLTKICTLFDDEDGIIIMEVLEGIFTQVGPIFEKYELSDNLKNEYTSIAVVELNKLIENYKSNNQIEIYKNLRYIRSISTKLQIDQLRTGTRSIQQDQIKLPEVMSHLLSR</sequence>
<dbReference type="EMBL" id="JWHL01000005">
    <property type="protein sequence ID" value="MBR1368891.1"/>
    <property type="molecule type" value="Genomic_DNA"/>
</dbReference>
<dbReference type="AlphaFoldDB" id="A0A8J8B4M7"/>
<protein>
    <submittedName>
        <fullName evidence="1">Uncharacterized protein</fullName>
    </submittedName>
</protein>
<proteinExistence type="predicted"/>
<reference evidence="1" key="1">
    <citation type="submission" date="2014-12" db="EMBL/GenBank/DDBJ databases">
        <authorList>
            <person name="Huang H.-H."/>
            <person name="Chen S.-C."/>
            <person name="Lai M.-C."/>
        </authorList>
    </citation>
    <scope>NUCLEOTIDE SEQUENCE</scope>
    <source>
        <strain evidence="1">K1F9705b</strain>
    </source>
</reference>
<comment type="caution">
    <text evidence="1">The sequence shown here is derived from an EMBL/GenBank/DDBJ whole genome shotgun (WGS) entry which is preliminary data.</text>
</comment>